<evidence type="ECO:0000313" key="2">
    <source>
        <dbReference type="EMBL" id="MBB6178219.1"/>
    </source>
</evidence>
<protein>
    <submittedName>
        <fullName evidence="2">Uncharacterized protein</fullName>
    </submittedName>
</protein>
<gene>
    <name evidence="2" type="ORF">HNQ75_000162</name>
</gene>
<dbReference type="RefSeq" id="WP_172977846.1">
    <property type="nucleotide sequence ID" value="NZ_JACHEJ010000001.1"/>
</dbReference>
<comment type="caution">
    <text evidence="2">The sequence shown here is derived from an EMBL/GenBank/DDBJ whole genome shotgun (WGS) entry which is preliminary data.</text>
</comment>
<keyword evidence="3" id="KW-1185">Reference proteome</keyword>
<feature type="compositionally biased region" description="Basic and acidic residues" evidence="1">
    <location>
        <begin position="1"/>
        <end position="44"/>
    </location>
</feature>
<name>A0A7X0DCK8_9HYPH</name>
<sequence length="53" mass="5791">MTDPKSHPEQDPAEGSRETIDRELARQDSKDRAAEQEKTSRESGTRGSPAPGP</sequence>
<proteinExistence type="predicted"/>
<evidence type="ECO:0000256" key="1">
    <source>
        <dbReference type="SAM" id="MobiDB-lite"/>
    </source>
</evidence>
<dbReference type="EMBL" id="JACHEJ010000001">
    <property type="protein sequence ID" value="MBB6178219.1"/>
    <property type="molecule type" value="Genomic_DNA"/>
</dbReference>
<dbReference type="Proteomes" id="UP000535501">
    <property type="component" value="Unassembled WGS sequence"/>
</dbReference>
<feature type="region of interest" description="Disordered" evidence="1">
    <location>
        <begin position="1"/>
        <end position="53"/>
    </location>
</feature>
<reference evidence="2 3" key="1">
    <citation type="submission" date="2020-08" db="EMBL/GenBank/DDBJ databases">
        <title>Genomic Encyclopedia of Type Strains, Phase IV (KMG-IV): sequencing the most valuable type-strain genomes for metagenomic binning, comparative biology and taxonomic classification.</title>
        <authorList>
            <person name="Goeker M."/>
        </authorList>
    </citation>
    <scope>NUCLEOTIDE SEQUENCE [LARGE SCALE GENOMIC DNA]</scope>
    <source>
        <strain evidence="2 3">DSM 102134</strain>
    </source>
</reference>
<accession>A0A7X0DCK8</accession>
<evidence type="ECO:0000313" key="3">
    <source>
        <dbReference type="Proteomes" id="UP000535501"/>
    </source>
</evidence>
<organism evidence="2 3">
    <name type="scientific">Pseudorhizobium flavum</name>
    <dbReference type="NCBI Taxonomy" id="1335061"/>
    <lineage>
        <taxon>Bacteria</taxon>
        <taxon>Pseudomonadati</taxon>
        <taxon>Pseudomonadota</taxon>
        <taxon>Alphaproteobacteria</taxon>
        <taxon>Hyphomicrobiales</taxon>
        <taxon>Rhizobiaceae</taxon>
        <taxon>Rhizobium/Agrobacterium group</taxon>
        <taxon>Pseudorhizobium</taxon>
    </lineage>
</organism>
<dbReference type="AlphaFoldDB" id="A0A7X0DCK8"/>